<keyword evidence="1" id="KW-0732">Signal</keyword>
<organism evidence="2">
    <name type="scientific">Hypochilus sp. SGP-2016</name>
    <dbReference type="NCBI Taxonomy" id="1905178"/>
    <lineage>
        <taxon>Eukaryota</taxon>
        <taxon>Metazoa</taxon>
        <taxon>Ecdysozoa</taxon>
        <taxon>Arthropoda</taxon>
        <taxon>Chelicerata</taxon>
        <taxon>Arachnida</taxon>
        <taxon>Araneae</taxon>
        <taxon>Araneomorphae</taxon>
        <taxon>Hypochilidae</taxon>
        <taxon>Hypochilus</taxon>
    </lineage>
</organism>
<accession>A0A482ZJE3</accession>
<dbReference type="EMBL" id="HAGR01000063">
    <property type="protein sequence ID" value="SMD46593.1"/>
    <property type="molecule type" value="Transcribed_RNA"/>
</dbReference>
<name>A0A482ZJE3_9ARAC</name>
<evidence type="ECO:0000313" key="2">
    <source>
        <dbReference type="EMBL" id="SMD46593.1"/>
    </source>
</evidence>
<dbReference type="AlphaFoldDB" id="A0A482ZJE3"/>
<evidence type="ECO:0000256" key="1">
    <source>
        <dbReference type="SAM" id="SignalP"/>
    </source>
</evidence>
<feature type="chain" id="PRO_5019732960" evidence="1">
    <location>
        <begin position="20"/>
        <end position="93"/>
    </location>
</feature>
<sequence>MNVIAILIFSAFLVASALAFGIERDELELFENDGVQERACKSQPGGECEKICDCCDTGLTYFCQTKFDNPNIKGGRCRRTKNAYTALYKWAAC</sequence>
<proteinExistence type="predicted"/>
<reference evidence="2" key="1">
    <citation type="submission" date="2017-03" db="EMBL/GenBank/DDBJ databases">
        <authorList>
            <person name="QRISCLOUD D."/>
        </authorList>
    </citation>
    <scope>NUCLEOTIDE SEQUENCE</scope>
</reference>
<protein>
    <submittedName>
        <fullName evidence="2">U16-Hypotoxin-Hsp1a_1</fullName>
    </submittedName>
</protein>
<feature type="signal peptide" evidence="1">
    <location>
        <begin position="1"/>
        <end position="19"/>
    </location>
</feature>
<reference evidence="2" key="2">
    <citation type="submission" date="2019-04" db="EMBL/GenBank/DDBJ databases">
        <title>Unravelling the molecular evolution of spider venoms.</title>
        <authorList>
            <person name="Pineda S."/>
        </authorList>
    </citation>
    <scope>NUCLEOTIDE SEQUENCE</scope>
</reference>